<reference evidence="7 8" key="1">
    <citation type="submission" date="2015-03" db="EMBL/GenBank/DDBJ databases">
        <title>Luteipulveratus halotolerans sp. nov., a novel actinobacterium (Dermacoccaceae) from Sarawak, Malaysia.</title>
        <authorList>
            <person name="Juboi H."/>
            <person name="Basik A."/>
            <person name="Shamsul S.S."/>
            <person name="Arnold P."/>
            <person name="Schmitt E.K."/>
            <person name="Sanglier J.-J."/>
            <person name="Yeo T."/>
        </authorList>
    </citation>
    <scope>NUCLEOTIDE SEQUENCE [LARGE SCALE GENOMIC DNA]</scope>
    <source>
        <strain evidence="7 8">MN07-A0370</strain>
    </source>
</reference>
<dbReference type="PRINTS" id="PR00035">
    <property type="entry name" value="HTHGNTR"/>
</dbReference>
<name>A0A0K1JMC3_9MICO</name>
<keyword evidence="2" id="KW-0663">Pyridoxal phosphate</keyword>
<keyword evidence="8" id="KW-1185">Reference proteome</keyword>
<dbReference type="Pfam" id="PF00392">
    <property type="entry name" value="GntR"/>
    <property type="match status" value="1"/>
</dbReference>
<sequence>MDLTVHLDRRGERTAAIYTALVEAMTDGRLRTGDRLPPTRELATQLGVSRTTVAAAYDRLTGEGYVEGRVGAGTFVTAAATPVSRTTEARVSLRSRRGWTFTPLPSLAEHTPAIDLRAGMPDPALFPFDTWRRLLTSEMRGRAAQMATYGGPEGHLPLREAIARHLGRSRSLLAAPEDVMVTDGAQQALDLACRVLLAPGDVVAMEDPGYPMARRLFAGHGVKVVPVPVDADGLVVERLPDEARLVFTTPSHQFPTGVAMSLSRRRALIDWADRHRAAIIEDDYDSEFRYTTRPLEPLHSLDESGRVIYVGTFSKSMMPSLRLGFMLAPSSLRPALAAARQMIGWHGVVPMQAALARFIDEGLLARHVRRASAEYARRHDAVLAGVETSLDPWFEAIPSSAGLHVCALLRPGVELDVDALVEAALAEGVGLESLRPMYAGRQPRDGLLLGYGTVQLDAVADGFSRVAELVRRSRTSA</sequence>
<dbReference type="InterPro" id="IPR051446">
    <property type="entry name" value="HTH_trans_reg/aminotransferase"/>
</dbReference>
<dbReference type="OrthoDB" id="594134at2"/>
<dbReference type="InterPro" id="IPR000524">
    <property type="entry name" value="Tscrpt_reg_HTH_GntR"/>
</dbReference>
<dbReference type="Pfam" id="PF00155">
    <property type="entry name" value="Aminotran_1_2"/>
    <property type="match status" value="1"/>
</dbReference>
<dbReference type="EMBL" id="CP011112">
    <property type="protein sequence ID" value="AKU17725.1"/>
    <property type="molecule type" value="Genomic_DNA"/>
</dbReference>
<dbReference type="Gene3D" id="3.40.640.10">
    <property type="entry name" value="Type I PLP-dependent aspartate aminotransferase-like (Major domain)"/>
    <property type="match status" value="1"/>
</dbReference>
<evidence type="ECO:0000256" key="1">
    <source>
        <dbReference type="ARBA" id="ARBA00005384"/>
    </source>
</evidence>
<dbReference type="CDD" id="cd07377">
    <property type="entry name" value="WHTH_GntR"/>
    <property type="match status" value="1"/>
</dbReference>
<dbReference type="PANTHER" id="PTHR46577:SF1">
    <property type="entry name" value="HTH-TYPE TRANSCRIPTIONAL REGULATORY PROTEIN GABR"/>
    <property type="match status" value="1"/>
</dbReference>
<gene>
    <name evidence="7" type="ORF">VV02_20875</name>
</gene>
<feature type="domain" description="HTH gntR-type" evidence="6">
    <location>
        <begin position="11"/>
        <end position="79"/>
    </location>
</feature>
<evidence type="ECO:0000256" key="3">
    <source>
        <dbReference type="ARBA" id="ARBA00023015"/>
    </source>
</evidence>
<dbReference type="InterPro" id="IPR004839">
    <property type="entry name" value="Aminotransferase_I/II_large"/>
</dbReference>
<accession>A0A0K1JMC3</accession>
<dbReference type="GO" id="GO:0003700">
    <property type="term" value="F:DNA-binding transcription factor activity"/>
    <property type="evidence" value="ECO:0007669"/>
    <property type="project" value="InterPro"/>
</dbReference>
<keyword evidence="3" id="KW-0805">Transcription regulation</keyword>
<dbReference type="InterPro" id="IPR036390">
    <property type="entry name" value="WH_DNA-bd_sf"/>
</dbReference>
<dbReference type="KEGG" id="lmoi:VV02_20875"/>
<dbReference type="InterPro" id="IPR015421">
    <property type="entry name" value="PyrdxlP-dep_Trfase_major"/>
</dbReference>
<dbReference type="InterPro" id="IPR036388">
    <property type="entry name" value="WH-like_DNA-bd_sf"/>
</dbReference>
<dbReference type="PANTHER" id="PTHR46577">
    <property type="entry name" value="HTH-TYPE TRANSCRIPTIONAL REGULATORY PROTEIN GABR"/>
    <property type="match status" value="1"/>
</dbReference>
<evidence type="ECO:0000256" key="2">
    <source>
        <dbReference type="ARBA" id="ARBA00022898"/>
    </source>
</evidence>
<evidence type="ECO:0000313" key="8">
    <source>
        <dbReference type="Proteomes" id="UP000066480"/>
    </source>
</evidence>
<evidence type="ECO:0000256" key="5">
    <source>
        <dbReference type="ARBA" id="ARBA00023163"/>
    </source>
</evidence>
<dbReference type="CDD" id="cd00609">
    <property type="entry name" value="AAT_like"/>
    <property type="match status" value="1"/>
</dbReference>
<evidence type="ECO:0000259" key="6">
    <source>
        <dbReference type="PROSITE" id="PS50949"/>
    </source>
</evidence>
<dbReference type="STRING" id="571913.VV02_20875"/>
<dbReference type="Gene3D" id="1.10.10.10">
    <property type="entry name" value="Winged helix-like DNA-binding domain superfamily/Winged helix DNA-binding domain"/>
    <property type="match status" value="1"/>
</dbReference>
<keyword evidence="5" id="KW-0804">Transcription</keyword>
<dbReference type="GO" id="GO:0030170">
    <property type="term" value="F:pyridoxal phosphate binding"/>
    <property type="evidence" value="ECO:0007669"/>
    <property type="project" value="InterPro"/>
</dbReference>
<dbReference type="SUPFAM" id="SSF46785">
    <property type="entry name" value="Winged helix' DNA-binding domain"/>
    <property type="match status" value="1"/>
</dbReference>
<proteinExistence type="inferred from homology"/>
<keyword evidence="4" id="KW-0238">DNA-binding</keyword>
<dbReference type="GO" id="GO:0003677">
    <property type="term" value="F:DNA binding"/>
    <property type="evidence" value="ECO:0007669"/>
    <property type="project" value="UniProtKB-KW"/>
</dbReference>
<comment type="similarity">
    <text evidence="1">In the C-terminal section; belongs to the class-I pyridoxal-phosphate-dependent aminotransferase family.</text>
</comment>
<dbReference type="SUPFAM" id="SSF53383">
    <property type="entry name" value="PLP-dependent transferases"/>
    <property type="match status" value="1"/>
</dbReference>
<dbReference type="Proteomes" id="UP000066480">
    <property type="component" value="Chromosome"/>
</dbReference>
<dbReference type="AlphaFoldDB" id="A0A0K1JMC3"/>
<evidence type="ECO:0000256" key="4">
    <source>
        <dbReference type="ARBA" id="ARBA00023125"/>
    </source>
</evidence>
<dbReference type="InterPro" id="IPR015424">
    <property type="entry name" value="PyrdxlP-dep_Trfase"/>
</dbReference>
<dbReference type="SMART" id="SM00345">
    <property type="entry name" value="HTH_GNTR"/>
    <property type="match status" value="1"/>
</dbReference>
<protein>
    <submittedName>
        <fullName evidence="7">GntR family transcriptional regulator</fullName>
    </submittedName>
</protein>
<dbReference type="PROSITE" id="PS50949">
    <property type="entry name" value="HTH_GNTR"/>
    <property type="match status" value="1"/>
</dbReference>
<organism evidence="7 8">
    <name type="scientific">Luteipulveratus mongoliensis</name>
    <dbReference type="NCBI Taxonomy" id="571913"/>
    <lineage>
        <taxon>Bacteria</taxon>
        <taxon>Bacillati</taxon>
        <taxon>Actinomycetota</taxon>
        <taxon>Actinomycetes</taxon>
        <taxon>Micrococcales</taxon>
        <taxon>Dermacoccaceae</taxon>
        <taxon>Luteipulveratus</taxon>
    </lineage>
</organism>
<evidence type="ECO:0000313" key="7">
    <source>
        <dbReference type="EMBL" id="AKU17725.1"/>
    </source>
</evidence>
<dbReference type="RefSeq" id="WP_052594673.1">
    <property type="nucleotide sequence ID" value="NZ_CP011112.1"/>
</dbReference>